<evidence type="ECO:0000256" key="2">
    <source>
        <dbReference type="ARBA" id="ARBA00009446"/>
    </source>
</evidence>
<comment type="subunit">
    <text evidence="8">Monomer.</text>
</comment>
<proteinExistence type="inferred from homology"/>
<dbReference type="Proteomes" id="UP000670527">
    <property type="component" value="Unassembled WGS sequence"/>
</dbReference>
<dbReference type="Gene3D" id="2.70.20.10">
    <property type="entry name" value="Topoisomerase I, domain 3"/>
    <property type="match status" value="1"/>
</dbReference>
<dbReference type="CDD" id="cd03363">
    <property type="entry name" value="TOPRIM_TopoIA_TopoI"/>
    <property type="match status" value="1"/>
</dbReference>
<dbReference type="InterPro" id="IPR028612">
    <property type="entry name" value="Topoisom_1_IA"/>
</dbReference>
<feature type="site" description="Interaction with DNA" evidence="8">
    <location>
        <position position="140"/>
    </location>
</feature>
<dbReference type="SUPFAM" id="SSF56712">
    <property type="entry name" value="Prokaryotic type I DNA topoisomerase"/>
    <property type="match status" value="1"/>
</dbReference>
<dbReference type="PRINTS" id="PR00417">
    <property type="entry name" value="PRTPISMRASEI"/>
</dbReference>
<dbReference type="Gene3D" id="1.10.460.10">
    <property type="entry name" value="Topoisomerase I, domain 2"/>
    <property type="match status" value="3"/>
</dbReference>
<dbReference type="HAMAP" id="MF_00952">
    <property type="entry name" value="Topoisom_1_prok"/>
    <property type="match status" value="1"/>
</dbReference>
<keyword evidence="7 8" id="KW-0413">Isomerase</keyword>
<comment type="function">
    <text evidence="8">Releases the supercoiling and torsional tension of DNA, which is introduced during the DNA replication and transcription, by transiently cleaving and rejoining one strand of the DNA duplex. Introduces a single-strand break via transesterification at a target site in duplex DNA. The scissile phosphodiester is attacked by the catalytic tyrosine of the enzyme, resulting in the formation of a DNA-(5'-phosphotyrosyl)-enzyme intermediate and the expulsion of a 3'-OH DNA strand. The free DNA strand then undergoes passage around the unbroken strand, thus removing DNA supercoils. Finally, in the religation step, the DNA 3'-OH attacks the covalent intermediate to expel the active-site tyrosine and restore the DNA phosphodiester backbone.</text>
</comment>
<feature type="site" description="Interaction with DNA" evidence="8">
    <location>
        <position position="32"/>
    </location>
</feature>
<dbReference type="InterPro" id="IPR005733">
    <property type="entry name" value="TopoI_bac-type"/>
</dbReference>
<dbReference type="InterPro" id="IPR034149">
    <property type="entry name" value="TOPRIM_TopoI"/>
</dbReference>
<feature type="site" description="Interaction with DNA" evidence="8">
    <location>
        <position position="156"/>
    </location>
</feature>
<feature type="site" description="Interaction with DNA" evidence="8">
    <location>
        <position position="287"/>
    </location>
</feature>
<dbReference type="InterPro" id="IPR023405">
    <property type="entry name" value="Topo_IA_core_domain"/>
</dbReference>
<dbReference type="SMART" id="SM00437">
    <property type="entry name" value="TOP1Ac"/>
    <property type="match status" value="1"/>
</dbReference>
<dbReference type="SMART" id="SM00493">
    <property type="entry name" value="TOPRIM"/>
    <property type="match status" value="1"/>
</dbReference>
<dbReference type="Gene3D" id="3.40.50.140">
    <property type="match status" value="1"/>
</dbReference>
<dbReference type="EMBL" id="JAGETX010000009">
    <property type="protein sequence ID" value="MBO3272153.1"/>
    <property type="molecule type" value="Genomic_DNA"/>
</dbReference>
<evidence type="ECO:0000256" key="6">
    <source>
        <dbReference type="ARBA" id="ARBA00023125"/>
    </source>
</evidence>
<dbReference type="InterPro" id="IPR013825">
    <property type="entry name" value="Topo_IA_cen_sub2"/>
</dbReference>
<evidence type="ECO:0000256" key="1">
    <source>
        <dbReference type="ARBA" id="ARBA00000213"/>
    </source>
</evidence>
<dbReference type="InterPro" id="IPR006171">
    <property type="entry name" value="TOPRIM_dom"/>
</dbReference>
<dbReference type="EC" id="5.6.2.1" evidence="8"/>
<dbReference type="Gene3D" id="1.10.290.10">
    <property type="entry name" value="Topoisomerase I, domain 4"/>
    <property type="match status" value="1"/>
</dbReference>
<evidence type="ECO:0000313" key="12">
    <source>
        <dbReference type="Proteomes" id="UP000670527"/>
    </source>
</evidence>
<feature type="active site" description="O-(5'-phospho-DNA)-tyrosine intermediate" evidence="8">
    <location>
        <position position="285"/>
    </location>
</feature>
<evidence type="ECO:0000256" key="8">
    <source>
        <dbReference type="HAMAP-Rule" id="MF_00952"/>
    </source>
</evidence>
<dbReference type="PROSITE" id="PS50880">
    <property type="entry name" value="TOPRIM"/>
    <property type="match status" value="1"/>
</dbReference>
<comment type="catalytic activity">
    <reaction evidence="1 8">
        <text>ATP-independent breakage of single-stranded DNA, followed by passage and rejoining.</text>
        <dbReference type="EC" id="5.6.2.1"/>
    </reaction>
</comment>
<keyword evidence="5 8" id="KW-0799">Topoisomerase</keyword>
<comment type="similarity">
    <text evidence="2 8">Belongs to the type IA topoisomerase family.</text>
</comment>
<dbReference type="NCBIfam" id="TIGR01051">
    <property type="entry name" value="topA_bact"/>
    <property type="match status" value="1"/>
</dbReference>
<sequence>MGKLLIVESPNKVGKIKGFLGPGWDVAASVGHIRDLPKDGVGIDKANGYKMQYVISEGKHKVVKDLKEKVKTCGPQNVYLATDPDREGEAISFHLCQALGLDYRTTHRVTFQEITSEAVQAAVQNPRRLDMPLVLAQETRRAVDRLVGYEISPVLWRKLTNVKSAGRVQSPAVRLIVEREREIAGFTDKYTFGVWGIFGTPKGELLPAVRTTSFNDGQSAQQYLRSTQGQRYAVREVTRQPVERNPPAAYSTSTLQQDGVKKLKFTVNRVSEVAQALFEAGHITYIRTDSVNLSDSAIAEAKGQIVGQYGAQYLHERRFKNKAGAQEAHEAIRPTHWENPQAGATDEQQRLYQLIYNRALASQMSAARYDETRITLGSALPDDEYASKTRVLVFDGYLRVYQDAQEEDEEEDTPLLKHPVQAGDALSVQQLEARQTYSKPPRRFDQATLVGELEKRQIGRPSTYASIIDNITTKKGYITTGTVTGKQVKATVFTLADGQITQRDKTVTLGADKGKLLPSPTGTDLVVFLEQNFAQVVDYRFTARCEAIFDEIAQGTNTYQSFLPKFDKQLAGWLAQAETKYKDVPDAGSIAVGKLDGLPITAGKGKFGTYVKYQEQYFSIEKLAPEAVTMPVAIAAIRAKQENGKREIGKYQGKPIVACKNEKGTYLLWEKQFFNVDAGMLPGDISEQLAQQFISQGVAKQQENVVATIGKTYSIRRGQYGLYLTDRKTNAGLKKDVTEAQASSYTEQQCKELIDSYKKWKAKQK</sequence>
<feature type="site" description="Interaction with DNA" evidence="8">
    <location>
        <position position="144"/>
    </location>
</feature>
<evidence type="ECO:0000256" key="4">
    <source>
        <dbReference type="ARBA" id="ARBA00022842"/>
    </source>
</evidence>
<gene>
    <name evidence="8 11" type="primary">topA</name>
    <name evidence="11" type="ORF">J4D97_15960</name>
</gene>
<keyword evidence="3" id="KW-0479">Metal-binding</keyword>
<keyword evidence="4" id="KW-0460">Magnesium</keyword>
<evidence type="ECO:0000259" key="10">
    <source>
        <dbReference type="PROSITE" id="PS52039"/>
    </source>
</evidence>
<dbReference type="InterPro" id="IPR000380">
    <property type="entry name" value="Topo_IA"/>
</dbReference>
<dbReference type="SMART" id="SM00436">
    <property type="entry name" value="TOP1Bc"/>
    <property type="match status" value="1"/>
</dbReference>
<evidence type="ECO:0000313" key="11">
    <source>
        <dbReference type="EMBL" id="MBO3272153.1"/>
    </source>
</evidence>
<dbReference type="RefSeq" id="WP_208308421.1">
    <property type="nucleotide sequence ID" value="NZ_JAGETX010000009.1"/>
</dbReference>
<feature type="site" description="Interaction with DNA" evidence="8">
    <location>
        <position position="149"/>
    </location>
</feature>
<feature type="region of interest" description="Interaction with DNA" evidence="8">
    <location>
        <begin position="164"/>
        <end position="169"/>
    </location>
</feature>
<dbReference type="InterPro" id="IPR013826">
    <property type="entry name" value="Topo_IA_cen_sub3"/>
</dbReference>
<feature type="site" description="Interaction with DNA" evidence="8">
    <location>
        <position position="141"/>
    </location>
</feature>
<dbReference type="Pfam" id="PF01751">
    <property type="entry name" value="Toprim"/>
    <property type="match status" value="1"/>
</dbReference>
<name>A0ABS3TFK6_9BACT</name>
<dbReference type="InterPro" id="IPR003601">
    <property type="entry name" value="Topo_IA_2"/>
</dbReference>
<dbReference type="PANTHER" id="PTHR42785">
    <property type="entry name" value="DNA TOPOISOMERASE, TYPE IA, CORE"/>
    <property type="match status" value="1"/>
</dbReference>
<dbReference type="PROSITE" id="PS52039">
    <property type="entry name" value="TOPO_IA_2"/>
    <property type="match status" value="1"/>
</dbReference>
<dbReference type="InterPro" id="IPR025589">
    <property type="entry name" value="Toprim_C_rpt"/>
</dbReference>
<evidence type="ECO:0000256" key="3">
    <source>
        <dbReference type="ARBA" id="ARBA00022723"/>
    </source>
</evidence>
<dbReference type="InterPro" id="IPR013497">
    <property type="entry name" value="Topo_IA_cen"/>
</dbReference>
<dbReference type="PANTHER" id="PTHR42785:SF1">
    <property type="entry name" value="DNA TOPOISOMERASE"/>
    <property type="match status" value="1"/>
</dbReference>
<evidence type="ECO:0000259" key="9">
    <source>
        <dbReference type="PROSITE" id="PS50880"/>
    </source>
</evidence>
<dbReference type="Pfam" id="PF13368">
    <property type="entry name" value="Toprim_C_rpt"/>
    <property type="match status" value="2"/>
</dbReference>
<keyword evidence="6 8" id="KW-0238">DNA-binding</keyword>
<feature type="domain" description="Toprim" evidence="9">
    <location>
        <begin position="2"/>
        <end position="114"/>
    </location>
</feature>
<reference evidence="11 12" key="1">
    <citation type="submission" date="2021-03" db="EMBL/GenBank/DDBJ databases">
        <authorList>
            <person name="Kim M.K."/>
        </authorList>
    </citation>
    <scope>NUCLEOTIDE SEQUENCE [LARGE SCALE GENOMIC DNA]</scope>
    <source>
        <strain evidence="11 12">BT507</strain>
    </source>
</reference>
<evidence type="ECO:0000256" key="7">
    <source>
        <dbReference type="ARBA" id="ARBA00023235"/>
    </source>
</evidence>
<keyword evidence="12" id="KW-1185">Reference proteome</keyword>
<protein>
    <recommendedName>
        <fullName evidence="8">DNA topoisomerase 1</fullName>
        <ecNumber evidence="8">5.6.2.1</ecNumber>
    </recommendedName>
    <alternativeName>
        <fullName evidence="8">DNA topoisomerase I</fullName>
    </alternativeName>
</protein>
<dbReference type="CDD" id="cd00186">
    <property type="entry name" value="TOP1Ac"/>
    <property type="match status" value="1"/>
</dbReference>
<organism evidence="11 12">
    <name type="scientific">Hymenobacter defluvii</name>
    <dbReference type="NCBI Taxonomy" id="2054411"/>
    <lineage>
        <taxon>Bacteria</taxon>
        <taxon>Pseudomonadati</taxon>
        <taxon>Bacteroidota</taxon>
        <taxon>Cytophagia</taxon>
        <taxon>Cytophagales</taxon>
        <taxon>Hymenobacteraceae</taxon>
        <taxon>Hymenobacter</taxon>
    </lineage>
</organism>
<dbReference type="InterPro" id="IPR013824">
    <property type="entry name" value="Topo_IA_cen_sub1"/>
</dbReference>
<evidence type="ECO:0000256" key="5">
    <source>
        <dbReference type="ARBA" id="ARBA00023029"/>
    </source>
</evidence>
<dbReference type="Pfam" id="PF01131">
    <property type="entry name" value="Topoisom_bac"/>
    <property type="match status" value="1"/>
</dbReference>
<accession>A0ABS3TFK6</accession>
<feature type="domain" description="Topo IA-type catalytic" evidence="10">
    <location>
        <begin position="130"/>
        <end position="574"/>
    </location>
</feature>
<comment type="caution">
    <text evidence="8">Lacks conserved residue(s) required for the propagation of feature annotation.</text>
</comment>
<comment type="caution">
    <text evidence="11">The sequence shown here is derived from an EMBL/GenBank/DDBJ whole genome shotgun (WGS) entry which is preliminary data.</text>
</comment>
<dbReference type="InterPro" id="IPR003602">
    <property type="entry name" value="Topo_IA_DNA-bd_dom"/>
</dbReference>